<name>A0ABD2PQK6_9PLAT</name>
<reference evidence="1 2" key="1">
    <citation type="submission" date="2024-11" db="EMBL/GenBank/DDBJ databases">
        <title>Adaptive evolution of stress response genes in parasites aligns with host niche diversity.</title>
        <authorList>
            <person name="Hahn C."/>
            <person name="Resl P."/>
        </authorList>
    </citation>
    <scope>NUCLEOTIDE SEQUENCE [LARGE SCALE GENOMIC DNA]</scope>
    <source>
        <strain evidence="1">EGGRZ-B1_66</strain>
        <tissue evidence="1">Body</tissue>
    </source>
</reference>
<organism evidence="1 2">
    <name type="scientific">Cichlidogyrus casuarinus</name>
    <dbReference type="NCBI Taxonomy" id="1844966"/>
    <lineage>
        <taxon>Eukaryota</taxon>
        <taxon>Metazoa</taxon>
        <taxon>Spiralia</taxon>
        <taxon>Lophotrochozoa</taxon>
        <taxon>Platyhelminthes</taxon>
        <taxon>Monogenea</taxon>
        <taxon>Monopisthocotylea</taxon>
        <taxon>Dactylogyridea</taxon>
        <taxon>Ancyrocephalidae</taxon>
        <taxon>Cichlidogyrus</taxon>
    </lineage>
</organism>
<gene>
    <name evidence="1" type="ORF">Ciccas_013459</name>
</gene>
<evidence type="ECO:0000313" key="2">
    <source>
        <dbReference type="Proteomes" id="UP001626550"/>
    </source>
</evidence>
<sequence length="527" mass="59671">MNIFSSYLAKNLAETASLITRFPCHIDHLFFLYYVFIEKIDDKSLPLLIKSQLFTRILHYSPHYFSSSQMKFYFCKLCKSVVSRASPSTQLLLVNKEIISALIIALKMPSYLNAMLLSLETLHILKDCSVQLHSLAAWQEIMMMPQLSSNNGFDIISSIASCGNTEVVHLVSSILDNADEPIVEFPDSSEDESIRLAIESHPPRRRHQSSISWRATNSETANNRLSSSTFNLSRKSVNFDLSLNSLAENVEAKTSSIQMSLRRQSLPSKGILRKSQSDSNWSIAQKSSSELCLLDLTLSPHPSQDIIEPEKCRNVHSDPIHSAITLFLKFADEETFFLPSCSCGANLHIENDLTWTMCHRFEIVSKLQEAELFKKHFVSGCQDLISDGHCELVTSLPKLFNLEDQCIANCLLNSPLLSLICIKTHQLMKPEASQLTCTSVTQIVNRAMEVTESSKLLNQYFFARFLKCYLDCAENFTPDNDFLSCVQLFVDSCLYCGEKDALCEWLATEMELLGRQPQLFTLLQKLF</sequence>
<dbReference type="EMBL" id="JBJKFK010006025">
    <property type="protein sequence ID" value="KAL3308016.1"/>
    <property type="molecule type" value="Genomic_DNA"/>
</dbReference>
<evidence type="ECO:0000313" key="1">
    <source>
        <dbReference type="EMBL" id="KAL3308016.1"/>
    </source>
</evidence>
<dbReference type="AlphaFoldDB" id="A0ABD2PQK6"/>
<dbReference type="Proteomes" id="UP001626550">
    <property type="component" value="Unassembled WGS sequence"/>
</dbReference>
<comment type="caution">
    <text evidence="1">The sequence shown here is derived from an EMBL/GenBank/DDBJ whole genome shotgun (WGS) entry which is preliminary data.</text>
</comment>
<keyword evidence="2" id="KW-1185">Reference proteome</keyword>
<proteinExistence type="predicted"/>
<protein>
    <submittedName>
        <fullName evidence="1">Uncharacterized protein</fullName>
    </submittedName>
</protein>
<accession>A0ABD2PQK6</accession>